<organism evidence="3 4">
    <name type="scientific">Ulvibacterium marinum</name>
    <dbReference type="NCBI Taxonomy" id="2419782"/>
    <lineage>
        <taxon>Bacteria</taxon>
        <taxon>Pseudomonadati</taxon>
        <taxon>Bacteroidota</taxon>
        <taxon>Flavobacteriia</taxon>
        <taxon>Flavobacteriales</taxon>
        <taxon>Flavobacteriaceae</taxon>
        <taxon>Ulvibacterium</taxon>
    </lineage>
</organism>
<dbReference type="GO" id="GO:0016787">
    <property type="term" value="F:hydrolase activity"/>
    <property type="evidence" value="ECO:0007669"/>
    <property type="project" value="InterPro"/>
</dbReference>
<dbReference type="EMBL" id="RBCJ01000002">
    <property type="protein sequence ID" value="RKN81392.1"/>
    <property type="molecule type" value="Genomic_DNA"/>
</dbReference>
<evidence type="ECO:0000259" key="2">
    <source>
        <dbReference type="Pfam" id="PF06439"/>
    </source>
</evidence>
<keyword evidence="1" id="KW-0732">Signal</keyword>
<dbReference type="Proteomes" id="UP000276603">
    <property type="component" value="Unassembled WGS sequence"/>
</dbReference>
<feature type="signal peptide" evidence="1">
    <location>
        <begin position="1"/>
        <end position="22"/>
    </location>
</feature>
<keyword evidence="4" id="KW-1185">Reference proteome</keyword>
<dbReference type="OrthoDB" id="118532at2"/>
<evidence type="ECO:0000313" key="4">
    <source>
        <dbReference type="Proteomes" id="UP000276603"/>
    </source>
</evidence>
<reference evidence="3 4" key="1">
    <citation type="submission" date="2018-10" db="EMBL/GenBank/DDBJ databases">
        <title>Ulvibacterium marinum gen. nov., sp. nov., a novel marine bacterium of the family Flavobacteriaceae, isolated from a culture of the green alga Ulva prolifera.</title>
        <authorList>
            <person name="Zhang Z."/>
        </authorList>
    </citation>
    <scope>NUCLEOTIDE SEQUENCE [LARGE SCALE GENOMIC DNA]</scope>
    <source>
        <strain evidence="3 4">CCMM003</strain>
    </source>
</reference>
<dbReference type="InterPro" id="IPR010496">
    <property type="entry name" value="AL/BT2_dom"/>
</dbReference>
<proteinExistence type="predicted"/>
<dbReference type="AlphaFoldDB" id="A0A3B0C6P1"/>
<dbReference type="Gene3D" id="2.60.120.560">
    <property type="entry name" value="Exo-inulinase, domain 1"/>
    <property type="match status" value="1"/>
</dbReference>
<feature type="domain" description="3-keto-alpha-glucoside-1,2-lyase/3-keto-2-hydroxy-glucal hydratase" evidence="2">
    <location>
        <begin position="28"/>
        <end position="202"/>
    </location>
</feature>
<protein>
    <submittedName>
        <fullName evidence="3">DUF1080 domain-containing protein</fullName>
    </submittedName>
</protein>
<name>A0A3B0C6P1_9FLAO</name>
<dbReference type="Pfam" id="PF06439">
    <property type="entry name" value="3keto-disac_hyd"/>
    <property type="match status" value="1"/>
</dbReference>
<accession>A0A3B0C6P1</accession>
<gene>
    <name evidence="3" type="ORF">D7Z94_10710</name>
</gene>
<sequence length="206" mass="23580">MKSILCLITLALLPLCNTSAQKIDTEPQKWEAHNCEVSYAEGEIHITNEGNGSALLWIKGLNFKNGSIELDIKGKDEGGNSFLGLAFHGKDNTDYEAVYFRPFNFKSEKKKGNSIQYINPPEYHWDDLRERFPGKYENKVSPVPDPNDWFHVKIEINYPNILVYVNDSTDPTLKVTQISKRKNGRLGLWVDSDEGRFKNIEINKDN</sequence>
<dbReference type="RefSeq" id="WP_120711551.1">
    <property type="nucleotide sequence ID" value="NZ_RBCJ01000002.1"/>
</dbReference>
<feature type="chain" id="PRO_5017386739" evidence="1">
    <location>
        <begin position="23"/>
        <end position="206"/>
    </location>
</feature>
<evidence type="ECO:0000256" key="1">
    <source>
        <dbReference type="SAM" id="SignalP"/>
    </source>
</evidence>
<comment type="caution">
    <text evidence="3">The sequence shown here is derived from an EMBL/GenBank/DDBJ whole genome shotgun (WGS) entry which is preliminary data.</text>
</comment>
<evidence type="ECO:0000313" key="3">
    <source>
        <dbReference type="EMBL" id="RKN81392.1"/>
    </source>
</evidence>